<keyword evidence="7 9" id="KW-1133">Transmembrane helix</keyword>
<sequence>MVPRWIANLLLIGLVVYFAWLMGRITWMVVWNDPVMVGPQATARASTAGQGQTTPLAAYDLFGRPDAGAPVAEAVRRSAPETHLRMRLEGVLEATQPELSGAIVSGTDGSTAYYRVGDIMPGNIELAEVESQRILIRRNGEIESLAFEEGEGDGMVSQVEDVDYASPEAFVEDAQAELAAQGDAALQQYGLRPVEPGSSQGYVYDGSNPMLSALNLQAGDVITAINGQSLGDIEQDRELLNSWRDQPQIEVEVMRDGASFTVNYALPQ</sequence>
<dbReference type="SUPFAM" id="SSF50156">
    <property type="entry name" value="PDZ domain-like"/>
    <property type="match status" value="1"/>
</dbReference>
<evidence type="ECO:0000313" key="11">
    <source>
        <dbReference type="EMBL" id="ENO16989.2"/>
    </source>
</evidence>
<accession>N6W9M9</accession>
<keyword evidence="5 9" id="KW-0812">Transmembrane</keyword>
<dbReference type="OrthoDB" id="5574088at2"/>
<evidence type="ECO:0000256" key="7">
    <source>
        <dbReference type="ARBA" id="ARBA00022989"/>
    </source>
</evidence>
<dbReference type="PATRIC" id="fig|626887.3.peg.196"/>
<dbReference type="eggNOG" id="COG3031">
    <property type="taxonomic scope" value="Bacteria"/>
</dbReference>
<protein>
    <submittedName>
        <fullName evidence="11">General secretion pathway protein GspC</fullName>
    </submittedName>
</protein>
<evidence type="ECO:0000256" key="6">
    <source>
        <dbReference type="ARBA" id="ARBA00022927"/>
    </source>
</evidence>
<gene>
    <name evidence="11" type="ORF">J057_01079</name>
</gene>
<keyword evidence="4" id="KW-0997">Cell inner membrane</keyword>
<dbReference type="STRING" id="626887.J057_01079"/>
<dbReference type="AlphaFoldDB" id="N6W9M9"/>
<dbReference type="GO" id="GO:0015031">
    <property type="term" value="P:protein transport"/>
    <property type="evidence" value="ECO:0007669"/>
    <property type="project" value="UniProtKB-KW"/>
</dbReference>
<dbReference type="Pfam" id="PF11356">
    <property type="entry name" value="T2SSC"/>
    <property type="match status" value="1"/>
</dbReference>
<evidence type="ECO:0000256" key="5">
    <source>
        <dbReference type="ARBA" id="ARBA00022692"/>
    </source>
</evidence>
<keyword evidence="6" id="KW-0653">Protein transport</keyword>
<feature type="transmembrane region" description="Helical" evidence="9">
    <location>
        <begin position="6"/>
        <end position="23"/>
    </location>
</feature>
<organism evidence="11 12">
    <name type="scientific">Marinobacter nanhaiticus D15-8W</name>
    <dbReference type="NCBI Taxonomy" id="626887"/>
    <lineage>
        <taxon>Bacteria</taxon>
        <taxon>Pseudomonadati</taxon>
        <taxon>Pseudomonadota</taxon>
        <taxon>Gammaproteobacteria</taxon>
        <taxon>Pseudomonadales</taxon>
        <taxon>Marinobacteraceae</taxon>
        <taxon>Marinobacter</taxon>
    </lineage>
</organism>
<keyword evidence="12" id="KW-1185">Reference proteome</keyword>
<comment type="caution">
    <text evidence="11">The sequence shown here is derived from an EMBL/GenBank/DDBJ whole genome shotgun (WGS) entry which is preliminary data.</text>
</comment>
<dbReference type="Gene3D" id="2.30.42.10">
    <property type="match status" value="1"/>
</dbReference>
<evidence type="ECO:0000256" key="1">
    <source>
        <dbReference type="ARBA" id="ARBA00004533"/>
    </source>
</evidence>
<evidence type="ECO:0000256" key="9">
    <source>
        <dbReference type="SAM" id="Phobius"/>
    </source>
</evidence>
<evidence type="ECO:0000256" key="2">
    <source>
        <dbReference type="ARBA" id="ARBA00022448"/>
    </source>
</evidence>
<dbReference type="HOGENOM" id="CLU_068012_1_0_6"/>
<dbReference type="Proteomes" id="UP000013165">
    <property type="component" value="Unassembled WGS sequence"/>
</dbReference>
<reference evidence="11 12" key="1">
    <citation type="journal article" date="2013" name="Genome Announc.">
        <title>Genome Sequence of the Polycyclic Aromatic Hydrocarbon-Degrading Bacterium Strain Marinobacter nanhaiticus D15-8WT.</title>
        <authorList>
            <person name="Cui Z."/>
            <person name="Gao W."/>
            <person name="Li Q."/>
            <person name="Xu G."/>
            <person name="Zheng L."/>
        </authorList>
    </citation>
    <scope>NUCLEOTIDE SEQUENCE [LARGE SCALE GENOMIC DNA]</scope>
    <source>
        <strain evidence="11 12">D15-8W</strain>
    </source>
</reference>
<dbReference type="EMBL" id="APLQ01000007">
    <property type="protein sequence ID" value="ENO16989.2"/>
    <property type="molecule type" value="Genomic_DNA"/>
</dbReference>
<evidence type="ECO:0000259" key="10">
    <source>
        <dbReference type="Pfam" id="PF11356"/>
    </source>
</evidence>
<evidence type="ECO:0000256" key="3">
    <source>
        <dbReference type="ARBA" id="ARBA00022475"/>
    </source>
</evidence>
<evidence type="ECO:0000256" key="4">
    <source>
        <dbReference type="ARBA" id="ARBA00022519"/>
    </source>
</evidence>
<keyword evidence="8 9" id="KW-0472">Membrane</keyword>
<proteinExistence type="predicted"/>
<dbReference type="GO" id="GO:0005886">
    <property type="term" value="C:plasma membrane"/>
    <property type="evidence" value="ECO:0007669"/>
    <property type="project" value="UniProtKB-SubCell"/>
</dbReference>
<evidence type="ECO:0000313" key="12">
    <source>
        <dbReference type="Proteomes" id="UP000013165"/>
    </source>
</evidence>
<dbReference type="InterPro" id="IPR036034">
    <property type="entry name" value="PDZ_sf"/>
</dbReference>
<dbReference type="InterPro" id="IPR024961">
    <property type="entry name" value="T2SS_GspC_N"/>
</dbReference>
<dbReference type="Gene3D" id="2.30.30.830">
    <property type="match status" value="1"/>
</dbReference>
<evidence type="ECO:0000256" key="8">
    <source>
        <dbReference type="ARBA" id="ARBA00023136"/>
    </source>
</evidence>
<keyword evidence="2" id="KW-0813">Transport</keyword>
<comment type="subcellular location">
    <subcellularLocation>
        <location evidence="1">Cell inner membrane</location>
    </subcellularLocation>
</comment>
<name>N6W9M9_9GAMM</name>
<keyword evidence="3" id="KW-1003">Cell membrane</keyword>
<feature type="domain" description="Type II secretion system protein GspC N-terminal" evidence="10">
    <location>
        <begin position="12"/>
        <end position="147"/>
    </location>
</feature>